<dbReference type="Pfam" id="PF02567">
    <property type="entry name" value="PhzC-PhzF"/>
    <property type="match status" value="1"/>
</dbReference>
<organism evidence="1 2">
    <name type="scientific">Methanoculleus receptaculi</name>
    <dbReference type="NCBI Taxonomy" id="394967"/>
    <lineage>
        <taxon>Archaea</taxon>
        <taxon>Methanobacteriati</taxon>
        <taxon>Methanobacteriota</taxon>
        <taxon>Stenosarchaea group</taxon>
        <taxon>Methanomicrobia</taxon>
        <taxon>Methanomicrobiales</taxon>
        <taxon>Methanomicrobiaceae</taxon>
        <taxon>Methanoculleus</taxon>
    </lineage>
</organism>
<dbReference type="NCBIfam" id="TIGR00654">
    <property type="entry name" value="PhzF_family"/>
    <property type="match status" value="1"/>
</dbReference>
<dbReference type="GO" id="GO:0016853">
    <property type="term" value="F:isomerase activity"/>
    <property type="evidence" value="ECO:0007669"/>
    <property type="project" value="TreeGrafter"/>
</dbReference>
<dbReference type="KEGG" id="mrc:R6Y96_04105"/>
<dbReference type="RefSeq" id="WP_318622246.1">
    <property type="nucleotide sequence ID" value="NZ_CP137642.1"/>
</dbReference>
<evidence type="ECO:0000313" key="1">
    <source>
        <dbReference type="EMBL" id="WOX58426.1"/>
    </source>
</evidence>
<evidence type="ECO:0000313" key="2">
    <source>
        <dbReference type="Proteomes" id="UP001305652"/>
    </source>
</evidence>
<dbReference type="InterPro" id="IPR003719">
    <property type="entry name" value="Phenazine_PhzF-like"/>
</dbReference>
<proteinExistence type="predicted"/>
<gene>
    <name evidence="1" type="ORF">R6Y96_04105</name>
</gene>
<reference evidence="1 2" key="1">
    <citation type="submission" date="2023-10" db="EMBL/GenBank/DDBJ databases">
        <title>The complete genome sequence of Methanoculleus receptaculi DSM 18860.</title>
        <authorList>
            <person name="Lai S.-J."/>
            <person name="You Y.-T."/>
            <person name="Chen S.-C."/>
        </authorList>
    </citation>
    <scope>NUCLEOTIDE SEQUENCE [LARGE SCALE GENOMIC DNA]</scope>
    <source>
        <strain evidence="1 2">DSM 18860</strain>
    </source>
</reference>
<dbReference type="GeneID" id="85732312"/>
<dbReference type="Proteomes" id="UP001305652">
    <property type="component" value="Chromosome"/>
</dbReference>
<dbReference type="PIRSF" id="PIRSF016184">
    <property type="entry name" value="PhzC_PhzF"/>
    <property type="match status" value="1"/>
</dbReference>
<sequence>MANSSLPEEYNRSIAGIAGTLMDGLMNRYRFKKIDAFAAAGSSGNPAGYVRLSPGEQITNRDMQQIARELKGFVSEVGFLREGTPGESDLSMRYFSCEREVEFCGHATIAIMDDVVRCDDRFRDRESLLLRTNKGIVTVLNRTGEDGMVYIRAPEPEFSGARPDAAETAAALGLGIRDIDPAIHPGVVNAGLETLLVPLASLDACIRCSPDYMTLRAFALAHSVDAVVIYTRETAFSENDLHTRVFAPTFGYLEDPATGLGNAALGNFLVRENLWTSQTLAIEQGPDRENPNIVRLLRPYDGGLMFGGRGQVRIDGDYVLSAGAPPAQPE</sequence>
<dbReference type="SUPFAM" id="SSF54506">
    <property type="entry name" value="Diaminopimelate epimerase-like"/>
    <property type="match status" value="1"/>
</dbReference>
<keyword evidence="2" id="KW-1185">Reference proteome</keyword>
<dbReference type="Gene3D" id="3.10.310.10">
    <property type="entry name" value="Diaminopimelate Epimerase, Chain A, domain 1"/>
    <property type="match status" value="2"/>
</dbReference>
<name>A0AAX4FYD3_9EURY</name>
<accession>A0AAX4FYD3</accession>
<dbReference type="AlphaFoldDB" id="A0AAX4FYD3"/>
<protein>
    <submittedName>
        <fullName evidence="1">PhzF family phenazine biosynthesis protein</fullName>
    </submittedName>
</protein>
<dbReference type="PANTHER" id="PTHR13774">
    <property type="entry name" value="PHENAZINE BIOSYNTHESIS PROTEIN"/>
    <property type="match status" value="1"/>
</dbReference>
<dbReference type="GO" id="GO:0005737">
    <property type="term" value="C:cytoplasm"/>
    <property type="evidence" value="ECO:0007669"/>
    <property type="project" value="TreeGrafter"/>
</dbReference>
<dbReference type="EMBL" id="CP137642">
    <property type="protein sequence ID" value="WOX58426.1"/>
    <property type="molecule type" value="Genomic_DNA"/>
</dbReference>